<evidence type="ECO:0000256" key="13">
    <source>
        <dbReference type="RuleBase" id="RU363047"/>
    </source>
</evidence>
<dbReference type="InterPro" id="IPR000276">
    <property type="entry name" value="GPCR_Rhodpsn"/>
</dbReference>
<keyword evidence="4 12" id="KW-0812">Transmembrane</keyword>
<dbReference type="Pfam" id="PF13853">
    <property type="entry name" value="7tm_4"/>
    <property type="match status" value="1"/>
</dbReference>
<evidence type="ECO:0000256" key="8">
    <source>
        <dbReference type="ARBA" id="ARBA00023136"/>
    </source>
</evidence>
<evidence type="ECO:0000256" key="2">
    <source>
        <dbReference type="ARBA" id="ARBA00022475"/>
    </source>
</evidence>
<keyword evidence="8 13" id="KW-0472">Membrane</keyword>
<dbReference type="GO" id="GO:0005886">
    <property type="term" value="C:plasma membrane"/>
    <property type="evidence" value="ECO:0007669"/>
    <property type="project" value="UniProtKB-SubCell"/>
</dbReference>
<feature type="transmembrane region" description="Helical" evidence="13">
    <location>
        <begin position="60"/>
        <end position="84"/>
    </location>
</feature>
<keyword evidence="10" id="KW-0325">Glycoprotein</keyword>
<keyword evidence="11 12" id="KW-0807">Transducer</keyword>
<evidence type="ECO:0000256" key="10">
    <source>
        <dbReference type="ARBA" id="ARBA00023180"/>
    </source>
</evidence>
<evidence type="ECO:0000256" key="6">
    <source>
        <dbReference type="ARBA" id="ARBA00022989"/>
    </source>
</evidence>
<proteinExistence type="inferred from homology"/>
<keyword evidence="3 13" id="KW-0716">Sensory transduction</keyword>
<evidence type="ECO:0000256" key="4">
    <source>
        <dbReference type="ARBA" id="ARBA00022692"/>
    </source>
</evidence>
<organism evidence="15 16">
    <name type="scientific">Microcaecilia unicolor</name>
    <dbReference type="NCBI Taxonomy" id="1415580"/>
    <lineage>
        <taxon>Eukaryota</taxon>
        <taxon>Metazoa</taxon>
        <taxon>Chordata</taxon>
        <taxon>Craniata</taxon>
        <taxon>Vertebrata</taxon>
        <taxon>Euteleostomi</taxon>
        <taxon>Amphibia</taxon>
        <taxon>Gymnophiona</taxon>
        <taxon>Siphonopidae</taxon>
        <taxon>Microcaecilia</taxon>
    </lineage>
</organism>
<comment type="subcellular location">
    <subcellularLocation>
        <location evidence="1 13">Cell membrane</location>
        <topology evidence="1 13">Multi-pass membrane protein</topology>
    </subcellularLocation>
</comment>
<evidence type="ECO:0000256" key="3">
    <source>
        <dbReference type="ARBA" id="ARBA00022606"/>
    </source>
</evidence>
<dbReference type="GeneID" id="115458156"/>
<dbReference type="SUPFAM" id="SSF81321">
    <property type="entry name" value="Family A G protein-coupled receptor-like"/>
    <property type="match status" value="1"/>
</dbReference>
<evidence type="ECO:0000259" key="14">
    <source>
        <dbReference type="PROSITE" id="PS50262"/>
    </source>
</evidence>
<dbReference type="PROSITE" id="PS00237">
    <property type="entry name" value="G_PROTEIN_RECEP_F1_1"/>
    <property type="match status" value="2"/>
</dbReference>
<accession>A0A6P7X144</accession>
<keyword evidence="6 13" id="KW-1133">Transmembrane helix</keyword>
<name>A0A6P7X144_9AMPH</name>
<dbReference type="Gene3D" id="1.20.1070.10">
    <property type="entry name" value="Rhodopsin 7-helix transmembrane proteins"/>
    <property type="match status" value="1"/>
</dbReference>
<feature type="transmembrane region" description="Helical" evidence="13">
    <location>
        <begin position="273"/>
        <end position="290"/>
    </location>
</feature>
<feature type="transmembrane region" description="Helical" evidence="13">
    <location>
        <begin position="96"/>
        <end position="118"/>
    </location>
</feature>
<keyword evidence="5 13" id="KW-0552">Olfaction</keyword>
<keyword evidence="15" id="KW-1185">Reference proteome</keyword>
<dbReference type="AlphaFoldDB" id="A0A6P7X144"/>
<keyword evidence="7 12" id="KW-0297">G-protein coupled receptor</keyword>
<sequence>MDNHTHVTEFLILGFSEFPKLQLPLFTVFSLLYLMAVMGNLLVIWTVCADRHLHIPMYIFLANLSVLDIASLTVTVPKLLAILLTQSNTISFTECIVQMYCFVSSFEIEFSLLTIMAYDRYVAICNPLRYTIIINKRVCTLLAAASWITGLLETIPHTIVTSLFPFCDSNVINHIFCELTALLKLSCRDTSVIQIMNFAEGVFAVFAPFILTLTSYVFIISTILKIRSKEGKIKAFSTCSSHFTVIILLYGTIMGVYMQPKSGDLEKPNKLPFAFYIFGLPLLNPLIYSLRSKELNVALKKFLKKKLIFQSLNILRSPNQIKTKR</sequence>
<feature type="transmembrane region" description="Helical" evidence="13">
    <location>
        <begin position="138"/>
        <end position="159"/>
    </location>
</feature>
<protein>
    <recommendedName>
        <fullName evidence="13">Olfactory receptor</fullName>
    </recommendedName>
</protein>
<dbReference type="RefSeq" id="XP_030043869.1">
    <property type="nucleotide sequence ID" value="XM_030188009.1"/>
</dbReference>
<dbReference type="PROSITE" id="PS50262">
    <property type="entry name" value="G_PROTEIN_RECEP_F1_2"/>
    <property type="match status" value="1"/>
</dbReference>
<dbReference type="KEGG" id="muo:115458156"/>
<evidence type="ECO:0000313" key="15">
    <source>
        <dbReference type="Proteomes" id="UP000515156"/>
    </source>
</evidence>
<gene>
    <name evidence="16" type="primary">LOC115458156</name>
</gene>
<feature type="transmembrane region" description="Helical" evidence="13">
    <location>
        <begin position="235"/>
        <end position="253"/>
    </location>
</feature>
<keyword evidence="9 12" id="KW-0675">Receptor</keyword>
<evidence type="ECO:0000256" key="1">
    <source>
        <dbReference type="ARBA" id="ARBA00004651"/>
    </source>
</evidence>
<dbReference type="GO" id="GO:0004984">
    <property type="term" value="F:olfactory receptor activity"/>
    <property type="evidence" value="ECO:0007669"/>
    <property type="project" value="InterPro"/>
</dbReference>
<dbReference type="OrthoDB" id="6147321at2759"/>
<feature type="transmembrane region" description="Helical" evidence="13">
    <location>
        <begin position="201"/>
        <end position="223"/>
    </location>
</feature>
<dbReference type="FunFam" id="1.20.1070.10:FF:000010">
    <property type="entry name" value="Olfactory receptor"/>
    <property type="match status" value="1"/>
</dbReference>
<evidence type="ECO:0000256" key="12">
    <source>
        <dbReference type="RuleBase" id="RU000688"/>
    </source>
</evidence>
<dbReference type="InterPro" id="IPR017452">
    <property type="entry name" value="GPCR_Rhodpsn_7TM"/>
</dbReference>
<feature type="domain" description="G-protein coupled receptors family 1 profile" evidence="14">
    <location>
        <begin position="39"/>
        <end position="288"/>
    </location>
</feature>
<feature type="transmembrane region" description="Helical" evidence="13">
    <location>
        <begin position="25"/>
        <end position="48"/>
    </location>
</feature>
<evidence type="ECO:0000256" key="5">
    <source>
        <dbReference type="ARBA" id="ARBA00022725"/>
    </source>
</evidence>
<dbReference type="InParanoid" id="A0A6P7X144"/>
<dbReference type="PRINTS" id="PR00237">
    <property type="entry name" value="GPCRRHODOPSN"/>
</dbReference>
<dbReference type="InterPro" id="IPR050516">
    <property type="entry name" value="Olfactory_GPCR"/>
</dbReference>
<dbReference type="GO" id="GO:0004930">
    <property type="term" value="F:G protein-coupled receptor activity"/>
    <property type="evidence" value="ECO:0007669"/>
    <property type="project" value="UniProtKB-KW"/>
</dbReference>
<evidence type="ECO:0000256" key="11">
    <source>
        <dbReference type="ARBA" id="ARBA00023224"/>
    </source>
</evidence>
<dbReference type="CDD" id="cd13954">
    <property type="entry name" value="7tmA_OR"/>
    <property type="match status" value="1"/>
</dbReference>
<dbReference type="PANTHER" id="PTHR26452">
    <property type="entry name" value="OLFACTORY RECEPTOR"/>
    <property type="match status" value="1"/>
</dbReference>
<dbReference type="Proteomes" id="UP000515156">
    <property type="component" value="Chromosome 14"/>
</dbReference>
<keyword evidence="2 13" id="KW-1003">Cell membrane</keyword>
<evidence type="ECO:0000256" key="9">
    <source>
        <dbReference type="ARBA" id="ARBA00023170"/>
    </source>
</evidence>
<dbReference type="InterPro" id="IPR000725">
    <property type="entry name" value="Olfact_rcpt"/>
</dbReference>
<reference evidence="16" key="1">
    <citation type="submission" date="2025-08" db="UniProtKB">
        <authorList>
            <consortium name="RefSeq"/>
        </authorList>
    </citation>
    <scope>IDENTIFICATION</scope>
</reference>
<evidence type="ECO:0000313" key="16">
    <source>
        <dbReference type="RefSeq" id="XP_030043869.1"/>
    </source>
</evidence>
<comment type="similarity">
    <text evidence="12">Belongs to the G-protein coupled receptor 1 family.</text>
</comment>
<dbReference type="PRINTS" id="PR00245">
    <property type="entry name" value="OLFACTORYR"/>
</dbReference>
<evidence type="ECO:0000256" key="7">
    <source>
        <dbReference type="ARBA" id="ARBA00023040"/>
    </source>
</evidence>